<dbReference type="Pfam" id="PF13386">
    <property type="entry name" value="DsbD_2"/>
    <property type="match status" value="1"/>
</dbReference>
<feature type="transmembrane region" description="Helical" evidence="1">
    <location>
        <begin position="215"/>
        <end position="235"/>
    </location>
</feature>
<evidence type="ECO:0000313" key="3">
    <source>
        <dbReference type="EMBL" id="KPJ72393.1"/>
    </source>
</evidence>
<name>A0A0S7YDZ0_UNCT6</name>
<dbReference type="AlphaFoldDB" id="A0A0S7YDZ0"/>
<dbReference type="PATRIC" id="fig|1703772.3.peg.1994"/>
<protein>
    <recommendedName>
        <fullName evidence="2">Urease accessory protein UreH-like transmembrane domain-containing protein</fullName>
    </recommendedName>
</protein>
<feature type="transmembrane region" description="Helical" evidence="1">
    <location>
        <begin position="86"/>
        <end position="103"/>
    </location>
</feature>
<keyword evidence="1" id="KW-0472">Membrane</keyword>
<dbReference type="EMBL" id="LJNI01000077">
    <property type="protein sequence ID" value="KPJ72393.1"/>
    <property type="molecule type" value="Genomic_DNA"/>
</dbReference>
<proteinExistence type="predicted"/>
<feature type="transmembrane region" description="Helical" evidence="1">
    <location>
        <begin position="175"/>
        <end position="203"/>
    </location>
</feature>
<reference evidence="3 4" key="1">
    <citation type="journal article" date="2015" name="Microbiome">
        <title>Genomic resolution of linkages in carbon, nitrogen, and sulfur cycling among widespread estuary sediment bacteria.</title>
        <authorList>
            <person name="Baker B.J."/>
            <person name="Lazar C.S."/>
            <person name="Teske A.P."/>
            <person name="Dick G.J."/>
        </authorList>
    </citation>
    <scope>NUCLEOTIDE SEQUENCE [LARGE SCALE GENOMIC DNA]</scope>
    <source>
        <strain evidence="3">DG_78</strain>
    </source>
</reference>
<dbReference type="PANTHER" id="PTHR36394:SF1">
    <property type="entry name" value="OS01G0277700 PROTEIN"/>
    <property type="match status" value="1"/>
</dbReference>
<gene>
    <name evidence="3" type="ORF">AMJ52_06480</name>
</gene>
<feature type="transmembrane region" description="Helical" evidence="1">
    <location>
        <begin position="45"/>
        <end position="74"/>
    </location>
</feature>
<evidence type="ECO:0000256" key="1">
    <source>
        <dbReference type="SAM" id="Phobius"/>
    </source>
</evidence>
<feature type="transmembrane region" description="Helical" evidence="1">
    <location>
        <begin position="148"/>
        <end position="169"/>
    </location>
</feature>
<evidence type="ECO:0000259" key="2">
    <source>
        <dbReference type="Pfam" id="PF13386"/>
    </source>
</evidence>
<keyword evidence="1" id="KW-1133">Transmembrane helix</keyword>
<sequence>MTNEILVLTGTAVTIGFFHTIFGPDHYLPFIVLSKTRRWSGIKTVIITLLCGIGHVLSSILLGFIGIALGIAVFKLEAIESFRGDIAAWFLIAFGFTYLIWGIHRAIRHKPHQHVHLHGDGEEHTHPHQHFGEHVHVHDSTSGNVTPWILFIIFVFGPCEPLIPLVMYPAAKGNILGVALVSSVFGLITIATMLGIVLLSYYGLARLPLSRIERYSHALAGLAILLCGSAIKFLGL</sequence>
<dbReference type="Proteomes" id="UP000051012">
    <property type="component" value="Unassembled WGS sequence"/>
</dbReference>
<keyword evidence="1" id="KW-0812">Transmembrane</keyword>
<dbReference type="PANTHER" id="PTHR36394">
    <property type="entry name" value="OS01G0277700 PROTEIN"/>
    <property type="match status" value="1"/>
</dbReference>
<evidence type="ECO:0000313" key="4">
    <source>
        <dbReference type="Proteomes" id="UP000051012"/>
    </source>
</evidence>
<comment type="caution">
    <text evidence="3">The sequence shown here is derived from an EMBL/GenBank/DDBJ whole genome shotgun (WGS) entry which is preliminary data.</text>
</comment>
<dbReference type="InterPro" id="IPR039447">
    <property type="entry name" value="UreH-like_TM_dom"/>
</dbReference>
<feature type="transmembrane region" description="Helical" evidence="1">
    <location>
        <begin position="6"/>
        <end position="24"/>
    </location>
</feature>
<accession>A0A0S7YDZ0</accession>
<organism evidence="3 4">
    <name type="scientific">candidate division TA06 bacterium DG_78</name>
    <dbReference type="NCBI Taxonomy" id="1703772"/>
    <lineage>
        <taxon>Bacteria</taxon>
        <taxon>Bacteria division TA06</taxon>
    </lineage>
</organism>
<feature type="domain" description="Urease accessory protein UreH-like transmembrane" evidence="2">
    <location>
        <begin position="47"/>
        <end position="228"/>
    </location>
</feature>